<dbReference type="AlphaFoldDB" id="A0A9D2KAU8"/>
<evidence type="ECO:0000313" key="2">
    <source>
        <dbReference type="Proteomes" id="UP000824115"/>
    </source>
</evidence>
<dbReference type="Proteomes" id="UP000824115">
    <property type="component" value="Unassembled WGS sequence"/>
</dbReference>
<gene>
    <name evidence="1" type="ORF">IAC04_07560</name>
</gene>
<organism evidence="1 2">
    <name type="scientific">Candidatus Coprenecus stercoravium</name>
    <dbReference type="NCBI Taxonomy" id="2840735"/>
    <lineage>
        <taxon>Bacteria</taxon>
        <taxon>Pseudomonadati</taxon>
        <taxon>Bacteroidota</taxon>
        <taxon>Bacteroidia</taxon>
        <taxon>Bacteroidales</taxon>
        <taxon>Rikenellaceae</taxon>
        <taxon>Rikenellaceae incertae sedis</taxon>
        <taxon>Candidatus Coprenecus</taxon>
    </lineage>
</organism>
<proteinExistence type="predicted"/>
<comment type="caution">
    <text evidence="1">The sequence shown here is derived from an EMBL/GenBank/DDBJ whole genome shotgun (WGS) entry which is preliminary data.</text>
</comment>
<dbReference type="EMBL" id="DXAW01000125">
    <property type="protein sequence ID" value="HIZ86331.1"/>
    <property type="molecule type" value="Genomic_DNA"/>
</dbReference>
<sequence>MATDNFLDKKSVLGLAERVPMCPPPETIVFADSIQWGGGSLSNKNQHQYNENISATNVSNREMIRKLAIGQSIACKIKINGEQEILPLFLVSMTNGVSASGSISTYITKGTTVLNDGKIAGVIFKYIYQLIKTTGLSRIVESLNCHVYIHDWGTL</sequence>
<name>A0A9D2KAU8_9BACT</name>
<protein>
    <submittedName>
        <fullName evidence="1">Uncharacterized protein</fullName>
    </submittedName>
</protein>
<accession>A0A9D2KAU8</accession>
<reference evidence="1" key="1">
    <citation type="journal article" date="2021" name="PeerJ">
        <title>Extensive microbial diversity within the chicken gut microbiome revealed by metagenomics and culture.</title>
        <authorList>
            <person name="Gilroy R."/>
            <person name="Ravi A."/>
            <person name="Getino M."/>
            <person name="Pursley I."/>
            <person name="Horton D.L."/>
            <person name="Alikhan N.F."/>
            <person name="Baker D."/>
            <person name="Gharbi K."/>
            <person name="Hall N."/>
            <person name="Watson M."/>
            <person name="Adriaenssens E.M."/>
            <person name="Foster-Nyarko E."/>
            <person name="Jarju S."/>
            <person name="Secka A."/>
            <person name="Antonio M."/>
            <person name="Oren A."/>
            <person name="Chaudhuri R.R."/>
            <person name="La Ragione R."/>
            <person name="Hildebrand F."/>
            <person name="Pallen M.J."/>
        </authorList>
    </citation>
    <scope>NUCLEOTIDE SEQUENCE</scope>
    <source>
        <strain evidence="1">Gambia16-554</strain>
    </source>
</reference>
<reference evidence="1" key="2">
    <citation type="submission" date="2021-04" db="EMBL/GenBank/DDBJ databases">
        <authorList>
            <person name="Gilroy R."/>
        </authorList>
    </citation>
    <scope>NUCLEOTIDE SEQUENCE</scope>
    <source>
        <strain evidence="1">Gambia16-554</strain>
    </source>
</reference>
<evidence type="ECO:0000313" key="1">
    <source>
        <dbReference type="EMBL" id="HIZ86331.1"/>
    </source>
</evidence>